<dbReference type="Pfam" id="PF00078">
    <property type="entry name" value="RVT_1"/>
    <property type="match status" value="1"/>
</dbReference>
<dbReference type="Proteomes" id="UP000440578">
    <property type="component" value="Unassembled WGS sequence"/>
</dbReference>
<name>A0A6A4VQM1_AMPAM</name>
<dbReference type="AlphaFoldDB" id="A0A6A4VQM1"/>
<reference evidence="2 3" key="1">
    <citation type="submission" date="2019-07" db="EMBL/GenBank/DDBJ databases">
        <title>Draft genome assembly of a fouling barnacle, Amphibalanus amphitrite (Darwin, 1854): The first reference genome for Thecostraca.</title>
        <authorList>
            <person name="Kim W."/>
        </authorList>
    </citation>
    <scope>NUCLEOTIDE SEQUENCE [LARGE SCALE GENOMIC DNA]</scope>
    <source>
        <strain evidence="2">SNU_AA5</strain>
        <tissue evidence="2">Soma without cirri and trophi</tissue>
    </source>
</reference>
<accession>A0A6A4VQM1</accession>
<keyword evidence="2" id="KW-0695">RNA-directed DNA polymerase</keyword>
<dbReference type="EMBL" id="VIIS01001717">
    <property type="protein sequence ID" value="KAF0293854.1"/>
    <property type="molecule type" value="Genomic_DNA"/>
</dbReference>
<organism evidence="2 3">
    <name type="scientific">Amphibalanus amphitrite</name>
    <name type="common">Striped barnacle</name>
    <name type="synonym">Balanus amphitrite</name>
    <dbReference type="NCBI Taxonomy" id="1232801"/>
    <lineage>
        <taxon>Eukaryota</taxon>
        <taxon>Metazoa</taxon>
        <taxon>Ecdysozoa</taxon>
        <taxon>Arthropoda</taxon>
        <taxon>Crustacea</taxon>
        <taxon>Multicrustacea</taxon>
        <taxon>Cirripedia</taxon>
        <taxon>Thoracica</taxon>
        <taxon>Thoracicalcarea</taxon>
        <taxon>Balanomorpha</taxon>
        <taxon>Balanoidea</taxon>
        <taxon>Balanidae</taxon>
        <taxon>Amphibalaninae</taxon>
        <taxon>Amphibalanus</taxon>
    </lineage>
</organism>
<dbReference type="OrthoDB" id="6382272at2759"/>
<dbReference type="PROSITE" id="PS50878">
    <property type="entry name" value="RT_POL"/>
    <property type="match status" value="1"/>
</dbReference>
<evidence type="ECO:0000313" key="3">
    <source>
        <dbReference type="Proteomes" id="UP000440578"/>
    </source>
</evidence>
<protein>
    <submittedName>
        <fullName evidence="2">Putative RNA-directed DNA polymerase from transposon BS</fullName>
    </submittedName>
</protein>
<dbReference type="InterPro" id="IPR000477">
    <property type="entry name" value="RT_dom"/>
</dbReference>
<gene>
    <name evidence="2" type="primary">RTase_9</name>
    <name evidence="2" type="ORF">FJT64_008405</name>
</gene>
<keyword evidence="2" id="KW-0548">Nucleotidyltransferase</keyword>
<feature type="domain" description="Reverse transcriptase" evidence="1">
    <location>
        <begin position="1"/>
        <end position="206"/>
    </location>
</feature>
<evidence type="ECO:0000313" key="2">
    <source>
        <dbReference type="EMBL" id="KAF0293854.1"/>
    </source>
</evidence>
<keyword evidence="2" id="KW-0808">Transferase</keyword>
<dbReference type="PANTHER" id="PTHR33332">
    <property type="entry name" value="REVERSE TRANSCRIPTASE DOMAIN-CONTAINING PROTEIN"/>
    <property type="match status" value="1"/>
</dbReference>
<evidence type="ECO:0000259" key="1">
    <source>
        <dbReference type="PROSITE" id="PS50878"/>
    </source>
</evidence>
<comment type="caution">
    <text evidence="2">The sequence shown here is derived from an EMBL/GenBank/DDBJ whole genome shotgun (WGS) entry which is preliminary data.</text>
</comment>
<proteinExistence type="predicted"/>
<keyword evidence="3" id="KW-1185">Reference proteome</keyword>
<dbReference type="GO" id="GO:0003964">
    <property type="term" value="F:RNA-directed DNA polymerase activity"/>
    <property type="evidence" value="ECO:0007669"/>
    <property type="project" value="UniProtKB-KW"/>
</dbReference>
<sequence>MGAYRKGRPTWTNAGVAAHLISEAFERREQALLIALDLQDAYNLVSLPKLADQLLRLGTCAWLVRWVLSALKSRRCSLKCGQWLSEWANISTALPQGSPLSPVCYNAYTQALATAQTPDNVRLLTFADDISIVVWHRDTAELAACGQQTIDSVRSVCDQLDMVINPRKATVTGFSKRREEPRHPPLFNGDVAIPNVESVKLLGITLDSKLNFNAHVDQTRSRCLRVTSTLKAAFSWGVDLRRLTQLYRSLVLSRITYGLEVINPTINSLTKLDGIQNAALRLISGCPRDTPLTALRFMFNLPSVTELHELMRAKAISRVASDPGHPLHDVVSVTVDVPPKARLERQGWLRAGVRELRKMVGRNTVRRGPAWTSTPADTQERWTFDTWVYLGLILQVPTKYLKSR</sequence>